<feature type="compositionally biased region" description="Basic and acidic residues" evidence="1">
    <location>
        <begin position="83"/>
        <end position="93"/>
    </location>
</feature>
<feature type="region of interest" description="Disordered" evidence="1">
    <location>
        <begin position="278"/>
        <end position="357"/>
    </location>
</feature>
<name>A0A2N5XLA3_9HYPH</name>
<evidence type="ECO:0000313" key="3">
    <source>
        <dbReference type="Proteomes" id="UP000234881"/>
    </source>
</evidence>
<dbReference type="RefSeq" id="WP_101535612.1">
    <property type="nucleotide sequence ID" value="NZ_JBFHIU010000065.1"/>
</dbReference>
<dbReference type="EMBL" id="PKUQ01000054">
    <property type="protein sequence ID" value="PLW75207.1"/>
    <property type="molecule type" value="Genomic_DNA"/>
</dbReference>
<protein>
    <recommendedName>
        <fullName evidence="4">CheA signal transduction histidine kinase</fullName>
    </recommendedName>
</protein>
<feature type="compositionally biased region" description="Low complexity" evidence="1">
    <location>
        <begin position="113"/>
        <end position="133"/>
    </location>
</feature>
<gene>
    <name evidence="2" type="ORF">C0081_20525</name>
</gene>
<evidence type="ECO:0008006" key="4">
    <source>
        <dbReference type="Google" id="ProtNLM"/>
    </source>
</evidence>
<feature type="compositionally biased region" description="Polar residues" evidence="1">
    <location>
        <begin position="285"/>
        <end position="302"/>
    </location>
</feature>
<evidence type="ECO:0000313" key="2">
    <source>
        <dbReference type="EMBL" id="PLW75207.1"/>
    </source>
</evidence>
<evidence type="ECO:0000256" key="1">
    <source>
        <dbReference type="SAM" id="MobiDB-lite"/>
    </source>
</evidence>
<reference evidence="2 3" key="1">
    <citation type="submission" date="2018-01" db="EMBL/GenBank/DDBJ databases">
        <title>The draft genome sequence of Cohaesibacter sp. H1304.</title>
        <authorList>
            <person name="Wang N.-N."/>
            <person name="Du Z.-J."/>
        </authorList>
    </citation>
    <scope>NUCLEOTIDE SEQUENCE [LARGE SCALE GENOMIC DNA]</scope>
    <source>
        <strain evidence="2 3">H1304</strain>
    </source>
</reference>
<keyword evidence="3" id="KW-1185">Reference proteome</keyword>
<dbReference type="Proteomes" id="UP000234881">
    <property type="component" value="Unassembled WGS sequence"/>
</dbReference>
<proteinExistence type="predicted"/>
<dbReference type="OrthoDB" id="8442940at2"/>
<organism evidence="2 3">
    <name type="scientific">Cohaesibacter celericrescens</name>
    <dbReference type="NCBI Taxonomy" id="2067669"/>
    <lineage>
        <taxon>Bacteria</taxon>
        <taxon>Pseudomonadati</taxon>
        <taxon>Pseudomonadota</taxon>
        <taxon>Alphaproteobacteria</taxon>
        <taxon>Hyphomicrobiales</taxon>
        <taxon>Cohaesibacteraceae</taxon>
    </lineage>
</organism>
<comment type="caution">
    <text evidence="2">The sequence shown here is derived from an EMBL/GenBank/DDBJ whole genome shotgun (WGS) entry which is preliminary data.</text>
</comment>
<feature type="region of interest" description="Disordered" evidence="1">
    <location>
        <begin position="65"/>
        <end position="155"/>
    </location>
</feature>
<sequence length="534" mass="56266">MADYYLILKRAVDSLPDGSRERRQAIYDKARKALLAQLQNMDPPLAPSEISKQRMSLEEAVRVVERDLSLETEQSAASPEGDESPKSAPDEVSKSAAETARSSSGGPTPPQVAAPAVTIIAPDRDGSGSSSHGAVASEQPSITRDENDTSSSDKVVRRAGQDVLKNAVRDANALGAATNASVKSAQDAGDAVAQKRDNDVARIEPTLGDTLVSNAKTYQRTVASNDIPSSHRTDSALDEDAEPKGRFGMIAGVLLLAGVLGGSGYLLYENRGSFMGSDNDAGEGTLSSDAQTTANEPASQASDPDAGDQATGEDQEIKSKPVRTVTVTAPGSSPAGDTAAETTKNKPAAQVSEKPDAAVSVAQRSILYEEEGPNGEPGAASVGEVLWTLEGEAADPTIVMTAKIPEQGLTFTIKIGKNSDPELPASHLIEISSVRDNPDIDKAISNIPGLILKPTEQSRGEGLVGAAMRIADDFHWIALTAGEREVQYNMELLSLRSWIDIPIQYTTGRRGILTLEKGVTGERVVDEAIKAWSE</sequence>
<dbReference type="AlphaFoldDB" id="A0A2N5XLA3"/>
<accession>A0A2N5XLA3</accession>